<dbReference type="Pfam" id="PF23085">
    <property type="entry name" value="RRM_PARP14_3"/>
    <property type="match status" value="1"/>
</dbReference>
<dbReference type="InterPro" id="IPR012677">
    <property type="entry name" value="Nucleotide-bd_a/b_plait_sf"/>
</dbReference>
<evidence type="ECO:0000313" key="8">
    <source>
        <dbReference type="Proteomes" id="UP000694844"/>
    </source>
</evidence>
<dbReference type="PROSITE" id="PS51154">
    <property type="entry name" value="MACRO"/>
    <property type="match status" value="1"/>
</dbReference>
<keyword evidence="2" id="KW-0328">Glycosyltransferase</keyword>
<dbReference type="GeneID" id="111120532"/>
<keyword evidence="4" id="KW-0520">NAD</keyword>
<feature type="compositionally biased region" description="Basic and acidic residues" evidence="6">
    <location>
        <begin position="353"/>
        <end position="367"/>
    </location>
</feature>
<evidence type="ECO:0000256" key="4">
    <source>
        <dbReference type="ARBA" id="ARBA00023027"/>
    </source>
</evidence>
<dbReference type="GO" id="GO:0005737">
    <property type="term" value="C:cytoplasm"/>
    <property type="evidence" value="ECO:0007669"/>
    <property type="project" value="TreeGrafter"/>
</dbReference>
<dbReference type="Pfam" id="PF01661">
    <property type="entry name" value="Macro"/>
    <property type="match status" value="1"/>
</dbReference>
<feature type="region of interest" description="Disordered" evidence="6">
    <location>
        <begin position="152"/>
        <end position="381"/>
    </location>
</feature>
<proteinExistence type="predicted"/>
<evidence type="ECO:0000313" key="9">
    <source>
        <dbReference type="RefSeq" id="XP_022317034.1"/>
    </source>
</evidence>
<feature type="compositionally biased region" description="Basic and acidic residues" evidence="6">
    <location>
        <begin position="692"/>
        <end position="719"/>
    </location>
</feature>
<organism evidence="8 9">
    <name type="scientific">Crassostrea virginica</name>
    <name type="common">Eastern oyster</name>
    <dbReference type="NCBI Taxonomy" id="6565"/>
    <lineage>
        <taxon>Eukaryota</taxon>
        <taxon>Metazoa</taxon>
        <taxon>Spiralia</taxon>
        <taxon>Lophotrochozoa</taxon>
        <taxon>Mollusca</taxon>
        <taxon>Bivalvia</taxon>
        <taxon>Autobranchia</taxon>
        <taxon>Pteriomorphia</taxon>
        <taxon>Ostreida</taxon>
        <taxon>Ostreoidea</taxon>
        <taxon>Ostreidae</taxon>
        <taxon>Crassostrea</taxon>
    </lineage>
</organism>
<evidence type="ECO:0000256" key="2">
    <source>
        <dbReference type="ARBA" id="ARBA00022676"/>
    </source>
</evidence>
<dbReference type="PANTHER" id="PTHR14453:SF67">
    <property type="entry name" value="POLY [ADP-RIBOSE] POLYMERASE"/>
    <property type="match status" value="1"/>
</dbReference>
<evidence type="ECO:0000256" key="1">
    <source>
        <dbReference type="ARBA" id="ARBA00004123"/>
    </source>
</evidence>
<feature type="region of interest" description="Disordered" evidence="6">
    <location>
        <begin position="631"/>
        <end position="650"/>
    </location>
</feature>
<accession>A0A8B8CPB6</accession>
<dbReference type="SMART" id="SM00506">
    <property type="entry name" value="A1pp"/>
    <property type="match status" value="1"/>
</dbReference>
<evidence type="ECO:0000256" key="3">
    <source>
        <dbReference type="ARBA" id="ARBA00022679"/>
    </source>
</evidence>
<dbReference type="GO" id="GO:0005634">
    <property type="term" value="C:nucleus"/>
    <property type="evidence" value="ECO:0007669"/>
    <property type="project" value="UniProtKB-SubCell"/>
</dbReference>
<dbReference type="Gene3D" id="3.30.70.330">
    <property type="match status" value="1"/>
</dbReference>
<feature type="domain" description="Macro" evidence="7">
    <location>
        <begin position="403"/>
        <end position="595"/>
    </location>
</feature>
<dbReference type="KEGG" id="cvn:111120532"/>
<dbReference type="Gene3D" id="3.40.220.10">
    <property type="entry name" value="Leucine Aminopeptidase, subunit E, domain 1"/>
    <property type="match status" value="1"/>
</dbReference>
<dbReference type="GO" id="GO:0010629">
    <property type="term" value="P:negative regulation of gene expression"/>
    <property type="evidence" value="ECO:0007669"/>
    <property type="project" value="TreeGrafter"/>
</dbReference>
<keyword evidence="5" id="KW-0539">Nucleus</keyword>
<evidence type="ECO:0000259" key="7">
    <source>
        <dbReference type="PROSITE" id="PS51154"/>
    </source>
</evidence>
<dbReference type="InterPro" id="IPR002589">
    <property type="entry name" value="Macro_dom"/>
</dbReference>
<protein>
    <submittedName>
        <fullName evidence="9">Uncharacterized protein LOC111120532 isoform X1</fullName>
    </submittedName>
</protein>
<name>A0A8B8CPB6_CRAVI</name>
<keyword evidence="8" id="KW-1185">Reference proteome</keyword>
<dbReference type="Proteomes" id="UP000694844">
    <property type="component" value="Chromosome 2"/>
</dbReference>
<evidence type="ECO:0000256" key="5">
    <source>
        <dbReference type="ARBA" id="ARBA00023242"/>
    </source>
</evidence>
<dbReference type="PANTHER" id="PTHR14453">
    <property type="entry name" value="PARP/ZINC FINGER CCCH TYPE DOMAIN CONTAINING PROTEIN"/>
    <property type="match status" value="1"/>
</dbReference>
<dbReference type="SUPFAM" id="SSF52949">
    <property type="entry name" value="Macro domain-like"/>
    <property type="match status" value="1"/>
</dbReference>
<reference evidence="9" key="1">
    <citation type="submission" date="2025-08" db="UniProtKB">
        <authorList>
            <consortium name="RefSeq"/>
        </authorList>
    </citation>
    <scope>IDENTIFICATION</scope>
    <source>
        <tissue evidence="9">Whole sample</tissue>
    </source>
</reference>
<dbReference type="GO" id="GO:0016757">
    <property type="term" value="F:glycosyltransferase activity"/>
    <property type="evidence" value="ECO:0007669"/>
    <property type="project" value="UniProtKB-KW"/>
</dbReference>
<feature type="compositionally biased region" description="Basic and acidic residues" evidence="6">
    <location>
        <begin position="265"/>
        <end position="286"/>
    </location>
</feature>
<feature type="region of interest" description="Disordered" evidence="6">
    <location>
        <begin position="658"/>
        <end position="719"/>
    </location>
</feature>
<keyword evidence="3" id="KW-0808">Transferase</keyword>
<feature type="compositionally biased region" description="Basic and acidic residues" evidence="6">
    <location>
        <begin position="199"/>
        <end position="210"/>
    </location>
</feature>
<dbReference type="InterPro" id="IPR043472">
    <property type="entry name" value="Macro_dom-like"/>
</dbReference>
<sequence length="799" mass="89854">MGTSMELKGFRVHQVPDGTTTKDLCSYFEKSQNGGTEIEDIHYPLSDNDAIIIFSNDEYKRAYDKDHNINGKKMVISKLPVKLYSNTTVYLEQAITQLLDENPPLMRNLENGSDVEIVFDAKSMTYKICGDPFQIELATKFLTDAWQNQQENAKKTTNGVEVKNDKEEERHSSLMTRTEDAESVDINEQACSQSQVLSKRKDNGREKEHNISPPYENGSKKTKRSVVPEDSKKSASIHTRTSHQASFESFKPSVIQQTDSTLRMSDCRYDDISSRPRLDDQREKRSGNVPETPRPKQRNTSDVEKAEIIFTDAPTPVRRTRGVPYHSGKTGKTPMVFKNYESDSDEDSPVVGKDPKKGLSRRTEKVRPPPLPPNLRVPQNVHPRMTRPIQTGMSLSQADFPDLALEYESPVGSLMVKLTKGDILTQKTDAIISPAIADLSTFYGVSSVIARNADKKMRNECADYVAKNGNLLFGDVIHTCAGGNLNPCVTYILHAAVPTWREENPEQSAHLLTCTFLNCLQYAEKIWLTSLSMPIIGAGYFGAPLDVCVQSFYDALRLFTIVHDKKASKHLQEILLVSNDQDSACSSVVVFRSLMDLDDDLACNAAIERYSKGSDKYDFSAHDFHLENLVPKDGEHPEINQNGKNDISIEDKKSESNHLVKLDSGQSKAEESFASSSERGEVYQPRSFPANFEKDSRGSWGRSKVERTNERRQNKEMDSLNLVKPERKSGNEYISEELESDLRQLTSQKSTDTYASFSSEFKDDAVSSSVVERMLKSYGENKTSSSMHFVSSSDEDDIW</sequence>
<feature type="compositionally biased region" description="Polar residues" evidence="6">
    <location>
        <begin position="254"/>
        <end position="263"/>
    </location>
</feature>
<feature type="compositionally biased region" description="Basic and acidic residues" evidence="6">
    <location>
        <begin position="162"/>
        <end position="180"/>
    </location>
</feature>
<dbReference type="GO" id="GO:0003714">
    <property type="term" value="F:transcription corepressor activity"/>
    <property type="evidence" value="ECO:0007669"/>
    <property type="project" value="TreeGrafter"/>
</dbReference>
<dbReference type="RefSeq" id="XP_022317034.1">
    <property type="nucleotide sequence ID" value="XM_022461326.1"/>
</dbReference>
<dbReference type="InterPro" id="IPR052056">
    <property type="entry name" value="Mono-ARTD/PARP"/>
</dbReference>
<evidence type="ECO:0000256" key="6">
    <source>
        <dbReference type="SAM" id="MobiDB-lite"/>
    </source>
</evidence>
<gene>
    <name evidence="9" type="primary">LOC111120532</name>
</gene>
<comment type="subcellular location">
    <subcellularLocation>
        <location evidence="1">Nucleus</location>
    </subcellularLocation>
</comment>
<feature type="compositionally biased region" description="Polar residues" evidence="6">
    <location>
        <begin position="234"/>
        <end position="247"/>
    </location>
</feature>
<dbReference type="AlphaFoldDB" id="A0A8B8CPB6"/>
<dbReference type="OrthoDB" id="6159982at2759"/>